<dbReference type="PANTHER" id="PTHR46796">
    <property type="entry name" value="HTH-TYPE TRANSCRIPTIONAL ACTIVATOR RHAS-RELATED"/>
    <property type="match status" value="1"/>
</dbReference>
<dbReference type="PROSITE" id="PS01124">
    <property type="entry name" value="HTH_ARAC_FAMILY_2"/>
    <property type="match status" value="1"/>
</dbReference>
<keyword evidence="6" id="KW-1185">Reference proteome</keyword>
<dbReference type="SUPFAM" id="SSF46689">
    <property type="entry name" value="Homeodomain-like"/>
    <property type="match status" value="1"/>
</dbReference>
<keyword evidence="1" id="KW-0805">Transcription regulation</keyword>
<reference evidence="5 6" key="1">
    <citation type="submission" date="2024-01" db="EMBL/GenBank/DDBJ databases">
        <title>Hyphobacterium bacterium isolated from marine sediment.</title>
        <authorList>
            <person name="Zhao S."/>
        </authorList>
    </citation>
    <scope>NUCLEOTIDE SEQUENCE [LARGE SCALE GENOMIC DNA]</scope>
    <source>
        <strain evidence="6">HN65</strain>
    </source>
</reference>
<dbReference type="Proteomes" id="UP001354971">
    <property type="component" value="Unassembled WGS sequence"/>
</dbReference>
<dbReference type="SMART" id="SM00342">
    <property type="entry name" value="HTH_ARAC"/>
    <property type="match status" value="1"/>
</dbReference>
<dbReference type="Gene3D" id="1.10.10.60">
    <property type="entry name" value="Homeodomain-like"/>
    <property type="match status" value="1"/>
</dbReference>
<feature type="domain" description="HTH araC/xylS-type" evidence="4">
    <location>
        <begin position="138"/>
        <end position="236"/>
    </location>
</feature>
<proteinExistence type="predicted"/>
<protein>
    <submittedName>
        <fullName evidence="5">Helix-turn-helix domain-containing protein</fullName>
    </submittedName>
</protein>
<dbReference type="InterPro" id="IPR018060">
    <property type="entry name" value="HTH_AraC"/>
</dbReference>
<dbReference type="Pfam" id="PF12833">
    <property type="entry name" value="HTH_18"/>
    <property type="match status" value="1"/>
</dbReference>
<keyword evidence="2" id="KW-0238">DNA-binding</keyword>
<organism evidence="5 6">
    <name type="scientific">Hyphobacterium lacteum</name>
    <dbReference type="NCBI Taxonomy" id="3116575"/>
    <lineage>
        <taxon>Bacteria</taxon>
        <taxon>Pseudomonadati</taxon>
        <taxon>Pseudomonadota</taxon>
        <taxon>Alphaproteobacteria</taxon>
        <taxon>Maricaulales</taxon>
        <taxon>Maricaulaceae</taxon>
        <taxon>Hyphobacterium</taxon>
    </lineage>
</organism>
<name>A0ABU7LR39_9PROT</name>
<sequence length="246" mass="27131">MEVVRAPISAFTEAHFTMSADEAWQGHGHDRWHLLEVRSGEIEQADSGNGIRLGAGSWRLSPAGAMHELQSRSITACRNIHVRDVRLGRRLSRQLARRNHFIGDHVLPSGGSDELALFECVARACQAIVRPDATEPPSWLVEARNDVLGTALPIETIAASFRASREHFARSFTDWFGCSPKQARQIAVLERVHKRLVATSEDLAGIAVDEGFYDQAHMTSAVRQKWGVTPGALRSQYGGSQISNTL</sequence>
<dbReference type="InterPro" id="IPR050204">
    <property type="entry name" value="AraC_XylS_family_regulators"/>
</dbReference>
<dbReference type="RefSeq" id="WP_330199048.1">
    <property type="nucleotide sequence ID" value="NZ_JAZDRP010000004.1"/>
</dbReference>
<evidence type="ECO:0000313" key="5">
    <source>
        <dbReference type="EMBL" id="MEE2526385.1"/>
    </source>
</evidence>
<evidence type="ECO:0000256" key="3">
    <source>
        <dbReference type="ARBA" id="ARBA00023163"/>
    </source>
</evidence>
<dbReference type="InterPro" id="IPR011051">
    <property type="entry name" value="RmlC_Cupin_sf"/>
</dbReference>
<evidence type="ECO:0000256" key="1">
    <source>
        <dbReference type="ARBA" id="ARBA00023015"/>
    </source>
</evidence>
<dbReference type="InterPro" id="IPR009057">
    <property type="entry name" value="Homeodomain-like_sf"/>
</dbReference>
<keyword evidence="3" id="KW-0804">Transcription</keyword>
<comment type="caution">
    <text evidence="5">The sequence shown here is derived from an EMBL/GenBank/DDBJ whole genome shotgun (WGS) entry which is preliminary data.</text>
</comment>
<dbReference type="EMBL" id="JAZDRP010000004">
    <property type="protein sequence ID" value="MEE2526385.1"/>
    <property type="molecule type" value="Genomic_DNA"/>
</dbReference>
<gene>
    <name evidence="5" type="ORF">V0U79_08405</name>
</gene>
<evidence type="ECO:0000313" key="6">
    <source>
        <dbReference type="Proteomes" id="UP001354971"/>
    </source>
</evidence>
<accession>A0ABU7LR39</accession>
<evidence type="ECO:0000256" key="2">
    <source>
        <dbReference type="ARBA" id="ARBA00023125"/>
    </source>
</evidence>
<dbReference type="SUPFAM" id="SSF51182">
    <property type="entry name" value="RmlC-like cupins"/>
    <property type="match status" value="1"/>
</dbReference>
<evidence type="ECO:0000259" key="4">
    <source>
        <dbReference type="PROSITE" id="PS01124"/>
    </source>
</evidence>